<evidence type="ECO:0000313" key="2">
    <source>
        <dbReference type="Proteomes" id="UP000315403"/>
    </source>
</evidence>
<sequence>MTIWSSCGHLLDMQQCHNKKTVPIHKHILQIVEKNAFSIYTE</sequence>
<reference evidence="1 2" key="1">
    <citation type="submission" date="2019-03" db="EMBL/GenBank/DDBJ databases">
        <title>New insights into Acidothiobacillus thiooxidans sulfur metabolism through coupled gene expression, solution geochemistry, microscopy and spectroscopy analyses.</title>
        <authorList>
            <person name="Camacho D."/>
            <person name="Frazao R."/>
            <person name="Fouillen A."/>
            <person name="Nanci A."/>
            <person name="Lang B.F."/>
            <person name="Apte S.C."/>
            <person name="Baron C."/>
            <person name="Warren L.A."/>
        </authorList>
    </citation>
    <scope>NUCLEOTIDE SEQUENCE [LARGE SCALE GENOMIC DNA]</scope>
    <source>
        <strain evidence="1 2">ATCC 19377</strain>
    </source>
</reference>
<protein>
    <submittedName>
        <fullName evidence="1">Uncharacterized protein</fullName>
    </submittedName>
</protein>
<organism evidence="1 2">
    <name type="scientific">Acidithiobacillus thiooxidans ATCC 19377</name>
    <dbReference type="NCBI Taxonomy" id="637390"/>
    <lineage>
        <taxon>Bacteria</taxon>
        <taxon>Pseudomonadati</taxon>
        <taxon>Pseudomonadota</taxon>
        <taxon>Acidithiobacillia</taxon>
        <taxon>Acidithiobacillales</taxon>
        <taxon>Acidithiobacillaceae</taxon>
        <taxon>Acidithiobacillus</taxon>
    </lineage>
</organism>
<accession>A0A543Q461</accession>
<proteinExistence type="predicted"/>
<dbReference type="Proteomes" id="UP000315403">
    <property type="component" value="Unassembled WGS sequence"/>
</dbReference>
<gene>
    <name evidence="1" type="ORF">DLNHIDIE_00986</name>
</gene>
<evidence type="ECO:0000313" key="1">
    <source>
        <dbReference type="EMBL" id="TQN51121.1"/>
    </source>
</evidence>
<dbReference type="EMBL" id="SZUV01000001">
    <property type="protein sequence ID" value="TQN51121.1"/>
    <property type="molecule type" value="Genomic_DNA"/>
</dbReference>
<name>A0A543Q461_ACITH</name>
<comment type="caution">
    <text evidence="1">The sequence shown here is derived from an EMBL/GenBank/DDBJ whole genome shotgun (WGS) entry which is preliminary data.</text>
</comment>
<dbReference type="AlphaFoldDB" id="A0A543Q461"/>